<dbReference type="Proteomes" id="UP000324748">
    <property type="component" value="Unassembled WGS sequence"/>
</dbReference>
<proteinExistence type="predicted"/>
<sequence>MAVEVDCLIKQDTGFNLDIANNHIHCFCHKVALILNAGLKALDVSTVGLTKSKKRLLALLLASHASLNRKKKILINRACWTRLLTALLRIATPPELEGGNNVYNNIEISQSDWDLLKQLNNILGEFYFITKKMEGDISSAGMMLA</sequence>
<protein>
    <submittedName>
        <fullName evidence="1">Uncharacterized protein</fullName>
    </submittedName>
</protein>
<accession>A0A5B0MMI5</accession>
<organism evidence="1 2">
    <name type="scientific">Puccinia graminis f. sp. tritici</name>
    <dbReference type="NCBI Taxonomy" id="56615"/>
    <lineage>
        <taxon>Eukaryota</taxon>
        <taxon>Fungi</taxon>
        <taxon>Dikarya</taxon>
        <taxon>Basidiomycota</taxon>
        <taxon>Pucciniomycotina</taxon>
        <taxon>Pucciniomycetes</taxon>
        <taxon>Pucciniales</taxon>
        <taxon>Pucciniaceae</taxon>
        <taxon>Puccinia</taxon>
    </lineage>
</organism>
<dbReference type="EMBL" id="VSWC01000144">
    <property type="protein sequence ID" value="KAA1078287.1"/>
    <property type="molecule type" value="Genomic_DNA"/>
</dbReference>
<comment type="caution">
    <text evidence="1">The sequence shown here is derived from an EMBL/GenBank/DDBJ whole genome shotgun (WGS) entry which is preliminary data.</text>
</comment>
<evidence type="ECO:0000313" key="2">
    <source>
        <dbReference type="Proteomes" id="UP000324748"/>
    </source>
</evidence>
<keyword evidence="2" id="KW-1185">Reference proteome</keyword>
<reference evidence="1 2" key="1">
    <citation type="submission" date="2019-05" db="EMBL/GenBank/DDBJ databases">
        <title>Emergence of the Ug99 lineage of the wheat stem rust pathogen through somatic hybridization.</title>
        <authorList>
            <person name="Li F."/>
            <person name="Upadhyaya N.M."/>
            <person name="Sperschneider J."/>
            <person name="Matny O."/>
            <person name="Nguyen-Phuc H."/>
            <person name="Mago R."/>
            <person name="Raley C."/>
            <person name="Miller M.E."/>
            <person name="Silverstein K.A.T."/>
            <person name="Henningsen E."/>
            <person name="Hirsch C.D."/>
            <person name="Visser B."/>
            <person name="Pretorius Z.A."/>
            <person name="Steffenson B.J."/>
            <person name="Schwessinger B."/>
            <person name="Dodds P.N."/>
            <person name="Figueroa M."/>
        </authorList>
    </citation>
    <scope>NUCLEOTIDE SEQUENCE [LARGE SCALE GENOMIC DNA]</scope>
    <source>
        <strain evidence="1">21-0</strain>
    </source>
</reference>
<gene>
    <name evidence="1" type="ORF">PGT21_032757</name>
</gene>
<dbReference type="AlphaFoldDB" id="A0A5B0MMI5"/>
<evidence type="ECO:0000313" key="1">
    <source>
        <dbReference type="EMBL" id="KAA1078287.1"/>
    </source>
</evidence>
<name>A0A5B0MMI5_PUCGR</name>